<reference evidence="1 2" key="1">
    <citation type="journal article" date="2012" name="J. Bacteriol.">
        <title>Genome Sequence of Pectin-Degrading Alishewanella agri, Isolated from Landfill Soil.</title>
        <authorList>
            <person name="Kim J."/>
            <person name="Jung J."/>
            <person name="Sung J.S."/>
            <person name="Chun J."/>
            <person name="Park W."/>
        </authorList>
    </citation>
    <scope>NUCLEOTIDE SEQUENCE [LARGE SCALE GENOMIC DNA]</scope>
    <source>
        <strain evidence="1 2">BL06</strain>
    </source>
</reference>
<dbReference type="AlphaFoldDB" id="I8UAJ7"/>
<dbReference type="STRING" id="1195246.AGRI_00305"/>
<accession>I8UAJ7</accession>
<organism evidence="1 2">
    <name type="scientific">Alishewanella agri BL06</name>
    <dbReference type="NCBI Taxonomy" id="1195246"/>
    <lineage>
        <taxon>Bacteria</taxon>
        <taxon>Pseudomonadati</taxon>
        <taxon>Pseudomonadota</taxon>
        <taxon>Gammaproteobacteria</taxon>
        <taxon>Alteromonadales</taxon>
        <taxon>Alteromonadaceae</taxon>
        <taxon>Alishewanella</taxon>
    </lineage>
</organism>
<dbReference type="SUPFAM" id="SSF75005">
    <property type="entry name" value="Arabinanase/levansucrase/invertase"/>
    <property type="match status" value="1"/>
</dbReference>
<sequence>MKRQPIWHKQGLLYSPQHKKRHSKLISHAANPLAIHLQDDVFRVFYSGRDLQNRSSVGAVDIDIVRQEVVTDHFEPFFLHGKCGTFYADGVSIGNHYTVGSKGYILFMGWQNPPNGHWRGDIGQLIVMPDFSLKLAQSQPLFGSDAVDPISLSYPWVMHTAPDRYDMWYGSTISWDGGNGEMVHVIKHAYSTDGHIWCKTGDSVPYMLNSAQAFSRPAVIKHSSGGLDMWFSYRSGQGQRYRIGYAYNDGDGWQLALKHSGITVSDTGWDAEMVEYPFVFEHKNTTYMLYNGNGFGLTGFGLAILDYMSTPEAS</sequence>
<name>I8UAJ7_9ALTE</name>
<evidence type="ECO:0000313" key="1">
    <source>
        <dbReference type="EMBL" id="EIW90266.1"/>
    </source>
</evidence>
<proteinExistence type="predicted"/>
<dbReference type="InterPro" id="IPR023296">
    <property type="entry name" value="Glyco_hydro_beta-prop_sf"/>
</dbReference>
<comment type="caution">
    <text evidence="1">The sequence shown here is derived from an EMBL/GenBank/DDBJ whole genome shotgun (WGS) entry which is preliminary data.</text>
</comment>
<protein>
    <submittedName>
        <fullName evidence="1">Uncharacterized protein</fullName>
    </submittedName>
</protein>
<dbReference type="PATRIC" id="fig|1195246.3.peg.62"/>
<dbReference type="EMBL" id="AKKU01000001">
    <property type="protein sequence ID" value="EIW90266.1"/>
    <property type="molecule type" value="Genomic_DNA"/>
</dbReference>
<dbReference type="RefSeq" id="WP_008983044.1">
    <property type="nucleotide sequence ID" value="NZ_AKKU01000001.1"/>
</dbReference>
<evidence type="ECO:0000313" key="2">
    <source>
        <dbReference type="Proteomes" id="UP000035062"/>
    </source>
</evidence>
<keyword evidence="2" id="KW-1185">Reference proteome</keyword>
<dbReference type="eggNOG" id="COG2152">
    <property type="taxonomic scope" value="Bacteria"/>
</dbReference>
<gene>
    <name evidence="1" type="ORF">AGRI_00305</name>
</gene>
<dbReference type="Proteomes" id="UP000035062">
    <property type="component" value="Unassembled WGS sequence"/>
</dbReference>
<dbReference type="Gene3D" id="2.115.10.20">
    <property type="entry name" value="Glycosyl hydrolase domain, family 43"/>
    <property type="match status" value="1"/>
</dbReference>